<name>A0A840YEW3_9SPHN</name>
<organism evidence="2 3">
    <name type="scientific">Sphingomonas xinjiangensis</name>
    <dbReference type="NCBI Taxonomy" id="643568"/>
    <lineage>
        <taxon>Bacteria</taxon>
        <taxon>Pseudomonadati</taxon>
        <taxon>Pseudomonadota</taxon>
        <taxon>Alphaproteobacteria</taxon>
        <taxon>Sphingomonadales</taxon>
        <taxon>Sphingomonadaceae</taxon>
        <taxon>Sphingomonas</taxon>
    </lineage>
</organism>
<protein>
    <submittedName>
        <fullName evidence="2">Uncharacterized protein</fullName>
    </submittedName>
</protein>
<evidence type="ECO:0000313" key="3">
    <source>
        <dbReference type="Proteomes" id="UP000527143"/>
    </source>
</evidence>
<sequence length="35" mass="3715">MTARLDSLHRPVAAFGALFFSVALVVFSTPVIPIA</sequence>
<reference evidence="2 3" key="1">
    <citation type="submission" date="2020-08" db="EMBL/GenBank/DDBJ databases">
        <title>Genomic Encyclopedia of Type Strains, Phase IV (KMG-IV): sequencing the most valuable type-strain genomes for metagenomic binning, comparative biology and taxonomic classification.</title>
        <authorList>
            <person name="Goeker M."/>
        </authorList>
    </citation>
    <scope>NUCLEOTIDE SEQUENCE [LARGE SCALE GENOMIC DNA]</scope>
    <source>
        <strain evidence="2 3">DSM 26736</strain>
    </source>
</reference>
<keyword evidence="1" id="KW-0472">Membrane</keyword>
<proteinExistence type="predicted"/>
<dbReference type="Proteomes" id="UP000527143">
    <property type="component" value="Unassembled WGS sequence"/>
</dbReference>
<dbReference type="AlphaFoldDB" id="A0A840YEW3"/>
<keyword evidence="1" id="KW-1133">Transmembrane helix</keyword>
<comment type="caution">
    <text evidence="2">The sequence shown here is derived from an EMBL/GenBank/DDBJ whole genome shotgun (WGS) entry which is preliminary data.</text>
</comment>
<keyword evidence="1" id="KW-0812">Transmembrane</keyword>
<evidence type="ECO:0000256" key="1">
    <source>
        <dbReference type="SAM" id="Phobius"/>
    </source>
</evidence>
<dbReference type="EMBL" id="JACIJF010000011">
    <property type="protein sequence ID" value="MBB5711997.1"/>
    <property type="molecule type" value="Genomic_DNA"/>
</dbReference>
<gene>
    <name evidence="2" type="ORF">FHT02_003250</name>
</gene>
<accession>A0A840YEW3</accession>
<evidence type="ECO:0000313" key="2">
    <source>
        <dbReference type="EMBL" id="MBB5711997.1"/>
    </source>
</evidence>
<feature type="transmembrane region" description="Helical" evidence="1">
    <location>
        <begin position="12"/>
        <end position="32"/>
    </location>
</feature>
<keyword evidence="3" id="KW-1185">Reference proteome</keyword>